<protein>
    <submittedName>
        <fullName evidence="2">Uncharacterized protein</fullName>
    </submittedName>
</protein>
<name>A0A4C1ZWW3_EUMVA</name>
<sequence length="456" mass="51416">MLSTKKSECKTALFANNNTEDDHGADNLSRTFILSPGEEETTARKKDATFSPEKQPIEIDKKEELQAIEIPVDAEERKSFAEEINASMKPQTEKHIAEIRNNEAETLQKLLALEESNNVEVSQPSANKLHKDIDLEGSLTEDMVIREELKEENTKITIEEHADKNRLVLVKAEKFVSECESVEKTLTHPTHGELLVENQSAEHVEASTTLVATYLDTSENMQNKLQNVNENENITKLNEINDDNLGTEITQHNDEISEVKILDNKSTENELTTSNKNESLNVNNTKEVDGNTKQTKVINKDVENIAASFTPRRSTRRASQSSDVLETVTELAFTPRRSTRRASMSAESATTTACTMCNDTTLTPKPITKRRLSISVDDETLTPSTSKLQQRAKTPRKQFEQSMSIPEESEEICMEAKEEPEQKTIQYEEKKITALTNVKELETKINEKKTGNNYPD</sequence>
<comment type="caution">
    <text evidence="2">The sequence shown here is derived from an EMBL/GenBank/DDBJ whole genome shotgun (WGS) entry which is preliminary data.</text>
</comment>
<feature type="region of interest" description="Disordered" evidence="1">
    <location>
        <begin position="35"/>
        <end position="55"/>
    </location>
</feature>
<dbReference type="AlphaFoldDB" id="A0A4C1ZWW3"/>
<dbReference type="EMBL" id="BGZK01002363">
    <property type="protein sequence ID" value="GBP93321.1"/>
    <property type="molecule type" value="Genomic_DNA"/>
</dbReference>
<evidence type="ECO:0000313" key="2">
    <source>
        <dbReference type="EMBL" id="GBP93321.1"/>
    </source>
</evidence>
<feature type="compositionally biased region" description="Polar residues" evidence="1">
    <location>
        <begin position="381"/>
        <end position="392"/>
    </location>
</feature>
<reference evidence="2 3" key="1">
    <citation type="journal article" date="2019" name="Commun. Biol.">
        <title>The bagworm genome reveals a unique fibroin gene that provides high tensile strength.</title>
        <authorList>
            <person name="Kono N."/>
            <person name="Nakamura H."/>
            <person name="Ohtoshi R."/>
            <person name="Tomita M."/>
            <person name="Numata K."/>
            <person name="Arakawa K."/>
        </authorList>
    </citation>
    <scope>NUCLEOTIDE SEQUENCE [LARGE SCALE GENOMIC DNA]</scope>
</reference>
<keyword evidence="3" id="KW-1185">Reference proteome</keyword>
<evidence type="ECO:0000313" key="3">
    <source>
        <dbReference type="Proteomes" id="UP000299102"/>
    </source>
</evidence>
<feature type="region of interest" description="Disordered" evidence="1">
    <location>
        <begin position="376"/>
        <end position="410"/>
    </location>
</feature>
<evidence type="ECO:0000256" key="1">
    <source>
        <dbReference type="SAM" id="MobiDB-lite"/>
    </source>
</evidence>
<proteinExistence type="predicted"/>
<gene>
    <name evidence="2" type="ORF">EVAR_67964_1</name>
</gene>
<dbReference type="Proteomes" id="UP000299102">
    <property type="component" value="Unassembled WGS sequence"/>
</dbReference>
<accession>A0A4C1ZWW3</accession>
<organism evidence="2 3">
    <name type="scientific">Eumeta variegata</name>
    <name type="common">Bagworm moth</name>
    <name type="synonym">Eumeta japonica</name>
    <dbReference type="NCBI Taxonomy" id="151549"/>
    <lineage>
        <taxon>Eukaryota</taxon>
        <taxon>Metazoa</taxon>
        <taxon>Ecdysozoa</taxon>
        <taxon>Arthropoda</taxon>
        <taxon>Hexapoda</taxon>
        <taxon>Insecta</taxon>
        <taxon>Pterygota</taxon>
        <taxon>Neoptera</taxon>
        <taxon>Endopterygota</taxon>
        <taxon>Lepidoptera</taxon>
        <taxon>Glossata</taxon>
        <taxon>Ditrysia</taxon>
        <taxon>Tineoidea</taxon>
        <taxon>Psychidae</taxon>
        <taxon>Oiketicinae</taxon>
        <taxon>Eumeta</taxon>
    </lineage>
</organism>